<protein>
    <submittedName>
        <fullName evidence="3">Diguanylate cyclase</fullName>
    </submittedName>
</protein>
<dbReference type="PROSITE" id="PS50887">
    <property type="entry name" value="GGDEF"/>
    <property type="match status" value="1"/>
</dbReference>
<accession>A8F8E0</accession>
<dbReference type="Pfam" id="PF00990">
    <property type="entry name" value="GGDEF"/>
    <property type="match status" value="1"/>
</dbReference>
<dbReference type="FunFam" id="3.30.70.270:FF:000001">
    <property type="entry name" value="Diguanylate cyclase domain protein"/>
    <property type="match status" value="1"/>
</dbReference>
<gene>
    <name evidence="3" type="ordered locus">Tlet_1870</name>
</gene>
<dbReference type="SMART" id="SM00267">
    <property type="entry name" value="GGDEF"/>
    <property type="match status" value="1"/>
</dbReference>
<dbReference type="eggNOG" id="COG5001">
    <property type="taxonomic scope" value="Bacteria"/>
</dbReference>
<dbReference type="InterPro" id="IPR043128">
    <property type="entry name" value="Rev_trsase/Diguanyl_cyclase"/>
</dbReference>
<dbReference type="Gene3D" id="3.30.70.270">
    <property type="match status" value="1"/>
</dbReference>
<dbReference type="InterPro" id="IPR052163">
    <property type="entry name" value="DGC-Regulatory_Protein"/>
</dbReference>
<feature type="transmembrane region" description="Helical" evidence="1">
    <location>
        <begin position="68"/>
        <end position="88"/>
    </location>
</feature>
<dbReference type="InterPro" id="IPR029787">
    <property type="entry name" value="Nucleotide_cyclase"/>
</dbReference>
<dbReference type="KEGG" id="tle:Tlet_1870"/>
<feature type="transmembrane region" description="Helical" evidence="1">
    <location>
        <begin position="40"/>
        <end position="61"/>
    </location>
</feature>
<sequence>MSLKNQYQRRGIIRVLLILFSTVAILDLTCLKVEEVNISFLLPAIVDLAARFMIMCLVFGYSYVILKIGIFLFMYAKYISVLGVFFIIPQVSQIQNLLEAVGVTAVAIDLFWFFRETLGDQLWKLAFSDSLTGLMNRGAFLSEARKILKLYSQKGKSAAVVYLDLDRFKSVNDKHGHHMGDQILEAVGKRLKSVVRKNDIVGRIGGDEFVILLTDIDERNIEEIIQRLVKTISCPVTVNGNPFCVGVSAGIAVFPEDGKTIEELTRNADKAMYEAKNRSIGYMFCSQINPEEDEVKTCTSSKKD</sequence>
<evidence type="ECO:0000259" key="2">
    <source>
        <dbReference type="PROSITE" id="PS50887"/>
    </source>
</evidence>
<keyword evidence="1" id="KW-0812">Transmembrane</keyword>
<dbReference type="InterPro" id="IPR000160">
    <property type="entry name" value="GGDEF_dom"/>
</dbReference>
<feature type="transmembrane region" description="Helical" evidence="1">
    <location>
        <begin position="12"/>
        <end position="28"/>
    </location>
</feature>
<dbReference type="PANTHER" id="PTHR46663:SF2">
    <property type="entry name" value="GGDEF DOMAIN-CONTAINING PROTEIN"/>
    <property type="match status" value="1"/>
</dbReference>
<evidence type="ECO:0000256" key="1">
    <source>
        <dbReference type="SAM" id="Phobius"/>
    </source>
</evidence>
<dbReference type="Proteomes" id="UP000002016">
    <property type="component" value="Chromosome"/>
</dbReference>
<dbReference type="SUPFAM" id="SSF55073">
    <property type="entry name" value="Nucleotide cyclase"/>
    <property type="match status" value="1"/>
</dbReference>
<name>A8F8E0_PSELT</name>
<feature type="domain" description="GGDEF" evidence="2">
    <location>
        <begin position="156"/>
        <end position="290"/>
    </location>
</feature>
<reference evidence="3 4" key="1">
    <citation type="submission" date="2007-08" db="EMBL/GenBank/DDBJ databases">
        <title>Complete sequence of Thermotoga lettingae TMO.</title>
        <authorList>
            <consortium name="US DOE Joint Genome Institute"/>
            <person name="Copeland A."/>
            <person name="Lucas S."/>
            <person name="Lapidus A."/>
            <person name="Barry K."/>
            <person name="Glavina del Rio T."/>
            <person name="Dalin E."/>
            <person name="Tice H."/>
            <person name="Pitluck S."/>
            <person name="Foster B."/>
            <person name="Bruce D."/>
            <person name="Schmutz J."/>
            <person name="Larimer F."/>
            <person name="Land M."/>
            <person name="Hauser L."/>
            <person name="Kyrpides N."/>
            <person name="Mikhailova N."/>
            <person name="Nelson K."/>
            <person name="Gogarten J.P."/>
            <person name="Noll K."/>
            <person name="Richardson P."/>
        </authorList>
    </citation>
    <scope>NUCLEOTIDE SEQUENCE [LARGE SCALE GENOMIC DNA]</scope>
    <source>
        <strain evidence="4">ATCC BAA-301 / DSM 14385 / NBRC 107922 / TMO</strain>
    </source>
</reference>
<reference evidence="3 4" key="2">
    <citation type="journal article" date="2009" name="Proc. Natl. Acad. Sci. U.S.A.">
        <title>On the chimeric nature, thermophilic origin, and phylogenetic placement of the Thermotogales.</title>
        <authorList>
            <person name="Zhaxybayeva O."/>
            <person name="Swithers K.S."/>
            <person name="Lapierre P."/>
            <person name="Fournier G.P."/>
            <person name="Bickhart D.M."/>
            <person name="DeBoy R.T."/>
            <person name="Nelson K.E."/>
            <person name="Nesbo C.L."/>
            <person name="Doolittle W.F."/>
            <person name="Gogarten J.P."/>
            <person name="Noll K.M."/>
        </authorList>
    </citation>
    <scope>NUCLEOTIDE SEQUENCE [LARGE SCALE GENOMIC DNA]</scope>
    <source>
        <strain evidence="4">ATCC BAA-301 / DSM 14385 / NBRC 107922 / TMO</strain>
    </source>
</reference>
<dbReference type="CDD" id="cd01949">
    <property type="entry name" value="GGDEF"/>
    <property type="match status" value="1"/>
</dbReference>
<evidence type="ECO:0000313" key="4">
    <source>
        <dbReference type="Proteomes" id="UP000002016"/>
    </source>
</evidence>
<organism evidence="3 4">
    <name type="scientific">Pseudothermotoga lettingae (strain ATCC BAA-301 / DSM 14385 / NBRC 107922 / TMO)</name>
    <name type="common">Thermotoga lettingae</name>
    <dbReference type="NCBI Taxonomy" id="416591"/>
    <lineage>
        <taxon>Bacteria</taxon>
        <taxon>Thermotogati</taxon>
        <taxon>Thermotogota</taxon>
        <taxon>Thermotogae</taxon>
        <taxon>Thermotogales</taxon>
        <taxon>Thermotogaceae</taxon>
        <taxon>Pseudothermotoga</taxon>
    </lineage>
</organism>
<dbReference type="AlphaFoldDB" id="A8F8E0"/>
<evidence type="ECO:0000313" key="3">
    <source>
        <dbReference type="EMBL" id="ABV34424.1"/>
    </source>
</evidence>
<dbReference type="PANTHER" id="PTHR46663">
    <property type="entry name" value="DIGUANYLATE CYCLASE DGCT-RELATED"/>
    <property type="match status" value="1"/>
</dbReference>
<dbReference type="NCBIfam" id="TIGR00254">
    <property type="entry name" value="GGDEF"/>
    <property type="match status" value="1"/>
</dbReference>
<dbReference type="STRING" id="416591.Tlet_1870"/>
<dbReference type="EMBL" id="CP000812">
    <property type="protein sequence ID" value="ABV34424.1"/>
    <property type="molecule type" value="Genomic_DNA"/>
</dbReference>
<keyword evidence="1" id="KW-0472">Membrane</keyword>
<keyword evidence="4" id="KW-1185">Reference proteome</keyword>
<keyword evidence="1" id="KW-1133">Transmembrane helix</keyword>
<dbReference type="HOGENOM" id="CLU_1011457_0_0_0"/>
<proteinExistence type="predicted"/>